<comment type="caution">
    <text evidence="1">The sequence shown here is derived from an EMBL/GenBank/DDBJ whole genome shotgun (WGS) entry which is preliminary data.</text>
</comment>
<keyword evidence="2" id="KW-1185">Reference proteome</keyword>
<reference evidence="1" key="1">
    <citation type="submission" date="2022-04" db="EMBL/GenBank/DDBJ databases">
        <title>A functionally conserved STORR gene fusion in Papaver species that diverged 16.8 million years ago.</title>
        <authorList>
            <person name="Catania T."/>
        </authorList>
    </citation>
    <scope>NUCLEOTIDE SEQUENCE</scope>
    <source>
        <strain evidence="1">S-188037</strain>
    </source>
</reference>
<evidence type="ECO:0000313" key="2">
    <source>
        <dbReference type="Proteomes" id="UP001202328"/>
    </source>
</evidence>
<proteinExistence type="predicted"/>
<name>A0AAD4XLJ4_9MAGN</name>
<accession>A0AAD4XLJ4</accession>
<sequence>MKLPFADDELRLLEQNVLGLVRVLQAGCLRYAYNESRFLRKPASVISYDEEFQKLGSVDGMVTAAKIMDTAVEITHQAEAHVKFFLLFLQQFQR</sequence>
<gene>
    <name evidence="1" type="ORF">MKW98_012702</name>
</gene>
<protein>
    <submittedName>
        <fullName evidence="1">Uncharacterized protein</fullName>
    </submittedName>
</protein>
<organism evidence="1 2">
    <name type="scientific">Papaver atlanticum</name>
    <dbReference type="NCBI Taxonomy" id="357466"/>
    <lineage>
        <taxon>Eukaryota</taxon>
        <taxon>Viridiplantae</taxon>
        <taxon>Streptophyta</taxon>
        <taxon>Embryophyta</taxon>
        <taxon>Tracheophyta</taxon>
        <taxon>Spermatophyta</taxon>
        <taxon>Magnoliopsida</taxon>
        <taxon>Ranunculales</taxon>
        <taxon>Papaveraceae</taxon>
        <taxon>Papaveroideae</taxon>
        <taxon>Papaver</taxon>
    </lineage>
</organism>
<dbReference type="EMBL" id="JAJJMB010008385">
    <property type="protein sequence ID" value="KAI3923913.1"/>
    <property type="molecule type" value="Genomic_DNA"/>
</dbReference>
<dbReference type="Proteomes" id="UP001202328">
    <property type="component" value="Unassembled WGS sequence"/>
</dbReference>
<dbReference type="AlphaFoldDB" id="A0AAD4XLJ4"/>
<evidence type="ECO:0000313" key="1">
    <source>
        <dbReference type="EMBL" id="KAI3923913.1"/>
    </source>
</evidence>